<reference evidence="2 3" key="1">
    <citation type="submission" date="2019-02" db="EMBL/GenBank/DDBJ databases">
        <title>Deep-cultivation of Planctomycetes and their phenomic and genomic characterization uncovers novel biology.</title>
        <authorList>
            <person name="Wiegand S."/>
            <person name="Jogler M."/>
            <person name="Boedeker C."/>
            <person name="Pinto D."/>
            <person name="Vollmers J."/>
            <person name="Rivas-Marin E."/>
            <person name="Kohn T."/>
            <person name="Peeters S.H."/>
            <person name="Heuer A."/>
            <person name="Rast P."/>
            <person name="Oberbeckmann S."/>
            <person name="Bunk B."/>
            <person name="Jeske O."/>
            <person name="Meyerdierks A."/>
            <person name="Storesund J.E."/>
            <person name="Kallscheuer N."/>
            <person name="Luecker S."/>
            <person name="Lage O.M."/>
            <person name="Pohl T."/>
            <person name="Merkel B.J."/>
            <person name="Hornburger P."/>
            <person name="Mueller R.-W."/>
            <person name="Bruemmer F."/>
            <person name="Labrenz M."/>
            <person name="Spormann A.M."/>
            <person name="Op den Camp H."/>
            <person name="Overmann J."/>
            <person name="Amann R."/>
            <person name="Jetten M.S.M."/>
            <person name="Mascher T."/>
            <person name="Medema M.H."/>
            <person name="Devos D.P."/>
            <person name="Kaster A.-K."/>
            <person name="Ovreas L."/>
            <person name="Rohde M."/>
            <person name="Galperin M.Y."/>
            <person name="Jogler C."/>
        </authorList>
    </citation>
    <scope>NUCLEOTIDE SEQUENCE [LARGE SCALE GENOMIC DNA]</scope>
    <source>
        <strain evidence="2 3">HG15A2</strain>
    </source>
</reference>
<accession>A0A517N0L2</accession>
<evidence type="ECO:0000313" key="3">
    <source>
        <dbReference type="Proteomes" id="UP000319852"/>
    </source>
</evidence>
<dbReference type="KEGG" id="amob:HG15A2_40200"/>
<dbReference type="Proteomes" id="UP000319852">
    <property type="component" value="Chromosome"/>
</dbReference>
<keyword evidence="1" id="KW-0812">Transmembrane</keyword>
<evidence type="ECO:0000313" key="2">
    <source>
        <dbReference type="EMBL" id="QDT00681.1"/>
    </source>
</evidence>
<proteinExistence type="predicted"/>
<feature type="transmembrane region" description="Helical" evidence="1">
    <location>
        <begin position="181"/>
        <end position="204"/>
    </location>
</feature>
<protein>
    <submittedName>
        <fullName evidence="2">Uncharacterized protein</fullName>
    </submittedName>
</protein>
<organism evidence="2 3">
    <name type="scientific">Adhaeretor mobilis</name>
    <dbReference type="NCBI Taxonomy" id="1930276"/>
    <lineage>
        <taxon>Bacteria</taxon>
        <taxon>Pseudomonadati</taxon>
        <taxon>Planctomycetota</taxon>
        <taxon>Planctomycetia</taxon>
        <taxon>Pirellulales</taxon>
        <taxon>Lacipirellulaceae</taxon>
        <taxon>Adhaeretor</taxon>
    </lineage>
</organism>
<evidence type="ECO:0000256" key="1">
    <source>
        <dbReference type="SAM" id="Phobius"/>
    </source>
</evidence>
<feature type="transmembrane region" description="Helical" evidence="1">
    <location>
        <begin position="151"/>
        <end position="169"/>
    </location>
</feature>
<keyword evidence="3" id="KW-1185">Reference proteome</keyword>
<sequence>MMGQRMPRRLTVLTLVLAVILAGAWYKERENRRDWETQTAWNQKIERLTSDGLKHKEIMVAQVRSWWTKPNGLSKVESEWNDGEPLELTQMDDLQHATWIDPKYNIEHKFTFRDGIVIGHGTGWGPRSVLATYPRPANFSRSSEAESIREINLGCAIILWFHLFLASLATKDSRWLEEGAIITAITAGVAWLVDPIHSISWHGIFSNDNLVFALIMLVLSGVLLAIRRADAAVGWGFRFSLRGMLIAMTAVALLLALGPVGYVALAVASGAVLLGVLRFLQIRGATSHEPQVG</sequence>
<name>A0A517N0L2_9BACT</name>
<feature type="transmembrane region" description="Helical" evidence="1">
    <location>
        <begin position="210"/>
        <end position="227"/>
    </location>
</feature>
<gene>
    <name evidence="2" type="ORF">HG15A2_40200</name>
</gene>
<keyword evidence="1" id="KW-1133">Transmembrane helix</keyword>
<dbReference type="AlphaFoldDB" id="A0A517N0L2"/>
<feature type="transmembrane region" description="Helical" evidence="1">
    <location>
        <begin position="262"/>
        <end position="280"/>
    </location>
</feature>
<dbReference type="EMBL" id="CP036263">
    <property type="protein sequence ID" value="QDT00681.1"/>
    <property type="molecule type" value="Genomic_DNA"/>
</dbReference>
<keyword evidence="1" id="KW-0472">Membrane</keyword>